<dbReference type="InterPro" id="IPR036249">
    <property type="entry name" value="Thioredoxin-like_sf"/>
</dbReference>
<sequence>MAAVRTVLIVLIAILGAAFAWLAFEWSRSDTALAENPYGVAFQLVDQTGAPITEAAFQDKPTALFFGFTHCPEVCPTTLFEMDGWLQAVDPDGDRINAYFVTVDPERDTHDILGQYISNVTKRVVGITGEPEKVRAMAKGFNVYFKRVPIDQESGDDDYTMDHFASIFLLGDGGRFKSTIAYGENSDIAIKKLENLIEG</sequence>
<dbReference type="Pfam" id="PF02630">
    <property type="entry name" value="SCO1-SenC"/>
    <property type="match status" value="1"/>
</dbReference>
<comment type="caution">
    <text evidence="2">The sequence shown here is derived from an EMBL/GenBank/DDBJ whole genome shotgun (WGS) entry which is preliminary data.</text>
</comment>
<proteinExistence type="inferred from homology"/>
<dbReference type="Proteomes" id="UP001148313">
    <property type="component" value="Unassembled WGS sequence"/>
</dbReference>
<keyword evidence="3" id="KW-1185">Reference proteome</keyword>
<dbReference type="PANTHER" id="PTHR12151:SF25">
    <property type="entry name" value="LINALOOL DEHYDRATASE_ISOMERASE DOMAIN-CONTAINING PROTEIN"/>
    <property type="match status" value="1"/>
</dbReference>
<dbReference type="RefSeq" id="WP_271090222.1">
    <property type="nucleotide sequence ID" value="NZ_JAPJZH010000008.1"/>
</dbReference>
<evidence type="ECO:0000313" key="2">
    <source>
        <dbReference type="EMBL" id="MDA4846470.1"/>
    </source>
</evidence>
<name>A0ABT4VP37_9HYPH</name>
<dbReference type="InterPro" id="IPR003782">
    <property type="entry name" value="SCO1/SenC"/>
</dbReference>
<dbReference type="PANTHER" id="PTHR12151">
    <property type="entry name" value="ELECTRON TRANSPORT PROTIN SCO1/SENC FAMILY MEMBER"/>
    <property type="match status" value="1"/>
</dbReference>
<dbReference type="SUPFAM" id="SSF52833">
    <property type="entry name" value="Thioredoxin-like"/>
    <property type="match status" value="1"/>
</dbReference>
<evidence type="ECO:0000313" key="3">
    <source>
        <dbReference type="Proteomes" id="UP001148313"/>
    </source>
</evidence>
<comment type="similarity">
    <text evidence="1">Belongs to the SCO1/2 family.</text>
</comment>
<gene>
    <name evidence="2" type="ORF">OOZ53_13980</name>
</gene>
<reference evidence="2" key="1">
    <citation type="submission" date="2022-11" db="EMBL/GenBank/DDBJ databases">
        <title>Hoeflea poritis sp. nov., isolated from scleractinian coral Porites lutea.</title>
        <authorList>
            <person name="Zhang G."/>
            <person name="Wei Q."/>
            <person name="Cai L."/>
        </authorList>
    </citation>
    <scope>NUCLEOTIDE SEQUENCE</scope>
    <source>
        <strain evidence="2">E7-10</strain>
    </source>
</reference>
<dbReference type="CDD" id="cd02968">
    <property type="entry name" value="SCO"/>
    <property type="match status" value="1"/>
</dbReference>
<dbReference type="Gene3D" id="3.40.30.10">
    <property type="entry name" value="Glutaredoxin"/>
    <property type="match status" value="1"/>
</dbReference>
<protein>
    <submittedName>
        <fullName evidence="2">SCO family protein</fullName>
    </submittedName>
</protein>
<dbReference type="EMBL" id="JAPJZH010000008">
    <property type="protein sequence ID" value="MDA4846470.1"/>
    <property type="molecule type" value="Genomic_DNA"/>
</dbReference>
<accession>A0ABT4VP37</accession>
<evidence type="ECO:0000256" key="1">
    <source>
        <dbReference type="ARBA" id="ARBA00010996"/>
    </source>
</evidence>
<organism evidence="2 3">
    <name type="scientific">Hoeflea poritis</name>
    <dbReference type="NCBI Taxonomy" id="2993659"/>
    <lineage>
        <taxon>Bacteria</taxon>
        <taxon>Pseudomonadati</taxon>
        <taxon>Pseudomonadota</taxon>
        <taxon>Alphaproteobacteria</taxon>
        <taxon>Hyphomicrobiales</taxon>
        <taxon>Rhizobiaceae</taxon>
        <taxon>Hoeflea</taxon>
    </lineage>
</organism>